<organism evidence="2 3">
    <name type="scientific">Lujinxingia vulgaris</name>
    <dbReference type="NCBI Taxonomy" id="2600176"/>
    <lineage>
        <taxon>Bacteria</taxon>
        <taxon>Deltaproteobacteria</taxon>
        <taxon>Bradymonadales</taxon>
        <taxon>Lujinxingiaceae</taxon>
        <taxon>Lujinxingia</taxon>
    </lineage>
</organism>
<feature type="transmembrane region" description="Helical" evidence="1">
    <location>
        <begin position="12"/>
        <end position="29"/>
    </location>
</feature>
<dbReference type="AlphaFoldDB" id="A0A5C6WXX8"/>
<keyword evidence="1" id="KW-1133">Transmembrane helix</keyword>
<keyword evidence="1" id="KW-0472">Membrane</keyword>
<reference evidence="2 3" key="1">
    <citation type="submission" date="2019-08" db="EMBL/GenBank/DDBJ databases">
        <title>Bradymonadales sp. TMQ2.</title>
        <authorList>
            <person name="Liang Q."/>
        </authorList>
    </citation>
    <scope>NUCLEOTIDE SEQUENCE [LARGE SCALE GENOMIC DNA]</scope>
    <source>
        <strain evidence="2 3">TMQ2</strain>
    </source>
</reference>
<dbReference type="EMBL" id="VOSL01000055">
    <property type="protein sequence ID" value="TXD34296.1"/>
    <property type="molecule type" value="Genomic_DNA"/>
</dbReference>
<protein>
    <recommendedName>
        <fullName evidence="4">DUF2231 domain-containing protein</fullName>
    </recommendedName>
</protein>
<comment type="caution">
    <text evidence="2">The sequence shown here is derived from an EMBL/GenBank/DDBJ whole genome shotgun (WGS) entry which is preliminary data.</text>
</comment>
<accession>A0A5C6WXX8</accession>
<feature type="transmembrane region" description="Helical" evidence="1">
    <location>
        <begin position="77"/>
        <end position="95"/>
    </location>
</feature>
<proteinExistence type="predicted"/>
<dbReference type="RefSeq" id="WP_146975221.1">
    <property type="nucleotide sequence ID" value="NZ_VOSL01000055.1"/>
</dbReference>
<evidence type="ECO:0008006" key="4">
    <source>
        <dbReference type="Google" id="ProtNLM"/>
    </source>
</evidence>
<feature type="transmembrane region" description="Helical" evidence="1">
    <location>
        <begin position="107"/>
        <end position="127"/>
    </location>
</feature>
<evidence type="ECO:0000256" key="1">
    <source>
        <dbReference type="SAM" id="Phobius"/>
    </source>
</evidence>
<dbReference type="OrthoDB" id="5510899at2"/>
<evidence type="ECO:0000313" key="2">
    <source>
        <dbReference type="EMBL" id="TXD34296.1"/>
    </source>
</evidence>
<name>A0A5C6WXX8_9DELT</name>
<gene>
    <name evidence="2" type="ORF">FRC96_13930</name>
</gene>
<evidence type="ECO:0000313" key="3">
    <source>
        <dbReference type="Proteomes" id="UP000321046"/>
    </source>
</evidence>
<sequence length="137" mass="14835">MWPSFLHHLSLHFPIVVSMALAAAATYALRNDEPPTLIPLLRWGGLANLAMTTLAVFSGLVAGGFSGGSDDLSHHRLLGITAFAVIALAALSYDYGTRRDIADWRRFGGLLWWVASFAVIGAGHWGGLAEHRDVIPW</sequence>
<dbReference type="Proteomes" id="UP000321046">
    <property type="component" value="Unassembled WGS sequence"/>
</dbReference>
<keyword evidence="1" id="KW-0812">Transmembrane</keyword>
<feature type="transmembrane region" description="Helical" evidence="1">
    <location>
        <begin position="41"/>
        <end position="65"/>
    </location>
</feature>